<keyword evidence="2" id="KW-0723">Serine/threonine-protein kinase</keyword>
<organism evidence="10">
    <name type="scientific">Kitasatospora sp. CMC57</name>
    <dbReference type="NCBI Taxonomy" id="3231513"/>
    <lineage>
        <taxon>Bacteria</taxon>
        <taxon>Bacillati</taxon>
        <taxon>Actinomycetota</taxon>
        <taxon>Actinomycetes</taxon>
        <taxon>Kitasatosporales</taxon>
        <taxon>Streptomycetaceae</taxon>
        <taxon>Kitasatospora</taxon>
    </lineage>
</organism>
<dbReference type="EMBL" id="AP035881">
    <property type="protein sequence ID" value="BFP47765.1"/>
    <property type="molecule type" value="Genomic_DNA"/>
</dbReference>
<dbReference type="SMART" id="SM00220">
    <property type="entry name" value="S_TKc"/>
    <property type="match status" value="1"/>
</dbReference>
<evidence type="ECO:0000256" key="1">
    <source>
        <dbReference type="ARBA" id="ARBA00012513"/>
    </source>
</evidence>
<dbReference type="AlphaFoldDB" id="A0AB33K0K2"/>
<keyword evidence="5 10" id="KW-0418">Kinase</keyword>
<dbReference type="Gene3D" id="1.10.510.10">
    <property type="entry name" value="Transferase(Phosphotransferase) domain 1"/>
    <property type="match status" value="1"/>
</dbReference>
<evidence type="ECO:0000256" key="3">
    <source>
        <dbReference type="ARBA" id="ARBA00022679"/>
    </source>
</evidence>
<evidence type="ECO:0000313" key="10">
    <source>
        <dbReference type="EMBL" id="BFP47765.1"/>
    </source>
</evidence>
<dbReference type="PROSITE" id="PS00108">
    <property type="entry name" value="PROTEIN_KINASE_ST"/>
    <property type="match status" value="1"/>
</dbReference>
<proteinExistence type="predicted"/>
<evidence type="ECO:0000259" key="9">
    <source>
        <dbReference type="PROSITE" id="PS50011"/>
    </source>
</evidence>
<sequence length="430" mass="45243">MARKIGSRYTVHQVIGRGSAGTVWLGEGPDGPVAVKLLREDLASDQVLVGRFIQERTALMSLDHPRVVGVRDMVMDGDDLALVMELVQGADLRSRLDRDGPLTPMAAVSVIADVADGLAAAHAAGIVHRDVKPENVMLDLAAPAGPGGAPRAKLTDFGIARLVDAPRRTRATRIIGTPDYLAPEIIEGLEPRAAVDIYALATVLYELLTGFTPFGGGHTGAVLRRHVTETVPPIPGLPDGLSRIIGECLAKAPASRLRAAELAERLREQLPYLAGLPAHVPPQGKAPVEELITPGEAVYAEADTGPGTHRRRRGPAVPLVPAPSPDSTRDTHTSLRRPSAQELASYAAESQAQRREAAAPAAGHRKGRSALVRRRRLYAVLLAVVLLLAGAAAAYSAFAASSPGTRSGASAPWSTDPAADTHARSVARSH</sequence>
<dbReference type="RefSeq" id="WP_407990060.1">
    <property type="nucleotide sequence ID" value="NZ_AP035881.2"/>
</dbReference>
<dbReference type="CDD" id="cd14014">
    <property type="entry name" value="STKc_PknB_like"/>
    <property type="match status" value="1"/>
</dbReference>
<reference evidence="10" key="1">
    <citation type="submission" date="2024-07" db="EMBL/GenBank/DDBJ databases">
        <title>Complete genome sequences of cellulolytic bacteria, Kitasatospora sp. CMC57 and Streptomyces sp. CMC78, isolated from Japanese agricultural soil.</title>
        <authorList>
            <person name="Hashimoto T."/>
            <person name="Ito M."/>
            <person name="Iwamoto M."/>
            <person name="Fukahori D."/>
            <person name="Shoda T."/>
            <person name="Sakoda M."/>
            <person name="Morohoshi T."/>
            <person name="Mitsuboshi M."/>
            <person name="Nishizawa T."/>
        </authorList>
    </citation>
    <scope>NUCLEOTIDE SEQUENCE</scope>
    <source>
        <strain evidence="10">CMC57</strain>
    </source>
</reference>
<keyword evidence="6" id="KW-0067">ATP-binding</keyword>
<feature type="region of interest" description="Disordered" evidence="7">
    <location>
        <begin position="399"/>
        <end position="430"/>
    </location>
</feature>
<dbReference type="PANTHER" id="PTHR43289">
    <property type="entry name" value="MITOGEN-ACTIVATED PROTEIN KINASE KINASE KINASE 20-RELATED"/>
    <property type="match status" value="1"/>
</dbReference>
<protein>
    <recommendedName>
        <fullName evidence="1">non-specific serine/threonine protein kinase</fullName>
        <ecNumber evidence="1">2.7.11.1</ecNumber>
    </recommendedName>
</protein>
<name>A0AB33K0K2_9ACTN</name>
<feature type="domain" description="Protein kinase" evidence="9">
    <location>
        <begin position="9"/>
        <end position="273"/>
    </location>
</feature>
<evidence type="ECO:0000256" key="6">
    <source>
        <dbReference type="ARBA" id="ARBA00022840"/>
    </source>
</evidence>
<dbReference type="InterPro" id="IPR000719">
    <property type="entry name" value="Prot_kinase_dom"/>
</dbReference>
<keyword evidence="3" id="KW-0808">Transferase</keyword>
<evidence type="ECO:0000256" key="5">
    <source>
        <dbReference type="ARBA" id="ARBA00022777"/>
    </source>
</evidence>
<accession>A0AB33K0K2</accession>
<evidence type="ECO:0000256" key="7">
    <source>
        <dbReference type="SAM" id="MobiDB-lite"/>
    </source>
</evidence>
<gene>
    <name evidence="10" type="ORF">KCMC57_41330</name>
</gene>
<dbReference type="Pfam" id="PF00069">
    <property type="entry name" value="Pkinase"/>
    <property type="match status" value="1"/>
</dbReference>
<dbReference type="GO" id="GO:0005524">
    <property type="term" value="F:ATP binding"/>
    <property type="evidence" value="ECO:0007669"/>
    <property type="project" value="UniProtKB-KW"/>
</dbReference>
<keyword evidence="8" id="KW-0472">Membrane</keyword>
<dbReference type="Gene3D" id="3.30.200.20">
    <property type="entry name" value="Phosphorylase Kinase, domain 1"/>
    <property type="match status" value="1"/>
</dbReference>
<dbReference type="InterPro" id="IPR008271">
    <property type="entry name" value="Ser/Thr_kinase_AS"/>
</dbReference>
<evidence type="ECO:0000256" key="8">
    <source>
        <dbReference type="SAM" id="Phobius"/>
    </source>
</evidence>
<feature type="region of interest" description="Disordered" evidence="7">
    <location>
        <begin position="301"/>
        <end position="368"/>
    </location>
</feature>
<dbReference type="SUPFAM" id="SSF56112">
    <property type="entry name" value="Protein kinase-like (PK-like)"/>
    <property type="match status" value="1"/>
</dbReference>
<dbReference type="InterPro" id="IPR011009">
    <property type="entry name" value="Kinase-like_dom_sf"/>
</dbReference>
<keyword evidence="8" id="KW-0812">Transmembrane</keyword>
<evidence type="ECO:0000256" key="2">
    <source>
        <dbReference type="ARBA" id="ARBA00022527"/>
    </source>
</evidence>
<dbReference type="PANTHER" id="PTHR43289:SF6">
    <property type="entry name" value="SERINE_THREONINE-PROTEIN KINASE NEKL-3"/>
    <property type="match status" value="1"/>
</dbReference>
<dbReference type="GO" id="GO:0004674">
    <property type="term" value="F:protein serine/threonine kinase activity"/>
    <property type="evidence" value="ECO:0007669"/>
    <property type="project" value="UniProtKB-KW"/>
</dbReference>
<keyword evidence="8" id="KW-1133">Transmembrane helix</keyword>
<dbReference type="PROSITE" id="PS50011">
    <property type="entry name" value="PROTEIN_KINASE_DOM"/>
    <property type="match status" value="1"/>
</dbReference>
<evidence type="ECO:0000256" key="4">
    <source>
        <dbReference type="ARBA" id="ARBA00022741"/>
    </source>
</evidence>
<keyword evidence="4" id="KW-0547">Nucleotide-binding</keyword>
<feature type="transmembrane region" description="Helical" evidence="8">
    <location>
        <begin position="377"/>
        <end position="398"/>
    </location>
</feature>
<dbReference type="EC" id="2.7.11.1" evidence="1"/>